<comment type="subunit">
    <text evidence="6">Heterooligomer composed of large and small subunits.</text>
</comment>
<dbReference type="STRING" id="1197717.BED41_07765"/>
<dbReference type="InterPro" id="IPR037004">
    <property type="entry name" value="Exonuc_VII_ssu_sf"/>
</dbReference>
<evidence type="ECO:0000256" key="3">
    <source>
        <dbReference type="ARBA" id="ARBA00022722"/>
    </source>
</evidence>
<dbReference type="OrthoDB" id="5993at2"/>
<evidence type="ECO:0000256" key="1">
    <source>
        <dbReference type="ARBA" id="ARBA00009998"/>
    </source>
</evidence>
<accession>A0A1B2I4S4</accession>
<dbReference type="Proteomes" id="UP000093044">
    <property type="component" value="Chromosome"/>
</dbReference>
<keyword evidence="5 6" id="KW-0269">Exonuclease</keyword>
<protein>
    <recommendedName>
        <fullName evidence="6">Exodeoxyribonuclease 7 small subunit</fullName>
        <ecNumber evidence="6">3.1.11.6</ecNumber>
    </recommendedName>
    <alternativeName>
        <fullName evidence="6">Exodeoxyribonuclease VII small subunit</fullName>
        <shortName evidence="6">Exonuclease VII small subunit</shortName>
    </alternativeName>
</protein>
<comment type="function">
    <text evidence="6">Bidirectionally degrades single-stranded DNA into large acid-insoluble oligonucleotides, which are then degraded further into small acid-soluble oligonucleotides.</text>
</comment>
<dbReference type="KEGG" id="cpor:BED41_07765"/>
<dbReference type="InterPro" id="IPR003761">
    <property type="entry name" value="Exonuc_VII_S"/>
</dbReference>
<name>A0A1B2I4S4_9BACT</name>
<dbReference type="EMBL" id="CP016757">
    <property type="protein sequence ID" value="ANZ44981.1"/>
    <property type="molecule type" value="Genomic_DNA"/>
</dbReference>
<dbReference type="GO" id="GO:0009318">
    <property type="term" value="C:exodeoxyribonuclease VII complex"/>
    <property type="evidence" value="ECO:0007669"/>
    <property type="project" value="UniProtKB-UniRule"/>
</dbReference>
<dbReference type="PANTHER" id="PTHR34137:SF1">
    <property type="entry name" value="EXODEOXYRIBONUCLEASE 7 SMALL SUBUNIT"/>
    <property type="match status" value="1"/>
</dbReference>
<reference evidence="8" key="1">
    <citation type="submission" date="2016-08" db="EMBL/GenBank/DDBJ databases">
        <title>Complete genome of Cloacibacillus porcorum.</title>
        <authorList>
            <person name="Looft T."/>
            <person name="Bayles D.O."/>
            <person name="Alt D.P."/>
        </authorList>
    </citation>
    <scope>NUCLEOTIDE SEQUENCE [LARGE SCALE GENOMIC DNA]</scope>
    <source>
        <strain evidence="8">CL-84</strain>
    </source>
</reference>
<dbReference type="PANTHER" id="PTHR34137">
    <property type="entry name" value="EXODEOXYRIBONUCLEASE 7 SMALL SUBUNIT"/>
    <property type="match status" value="1"/>
</dbReference>
<dbReference type="HAMAP" id="MF_00337">
    <property type="entry name" value="Exonuc_7_S"/>
    <property type="match status" value="1"/>
</dbReference>
<evidence type="ECO:0000256" key="7">
    <source>
        <dbReference type="SAM" id="MobiDB-lite"/>
    </source>
</evidence>
<dbReference type="Pfam" id="PF02609">
    <property type="entry name" value="Exonuc_VII_S"/>
    <property type="match status" value="1"/>
</dbReference>
<keyword evidence="3 6" id="KW-0540">Nuclease</keyword>
<dbReference type="EC" id="3.1.11.6" evidence="6"/>
<evidence type="ECO:0000256" key="6">
    <source>
        <dbReference type="HAMAP-Rule" id="MF_00337"/>
    </source>
</evidence>
<feature type="compositionally biased region" description="Basic and acidic residues" evidence="7">
    <location>
        <begin position="59"/>
        <end position="76"/>
    </location>
</feature>
<sequence length="76" mass="8574">MNFVEKMTELEKILKDLEGDSLSLDLALTEYERGIALVRECRAYLADAQQKISMLSQDGEERPLAVPKAEEAKSDE</sequence>
<evidence type="ECO:0000256" key="2">
    <source>
        <dbReference type="ARBA" id="ARBA00022490"/>
    </source>
</evidence>
<dbReference type="NCBIfam" id="TIGR01280">
    <property type="entry name" value="xseB"/>
    <property type="match status" value="1"/>
</dbReference>
<evidence type="ECO:0000256" key="4">
    <source>
        <dbReference type="ARBA" id="ARBA00022801"/>
    </source>
</evidence>
<dbReference type="SUPFAM" id="SSF116842">
    <property type="entry name" value="XseB-like"/>
    <property type="match status" value="1"/>
</dbReference>
<dbReference type="Gene3D" id="1.10.287.1040">
    <property type="entry name" value="Exonuclease VII, small subunit"/>
    <property type="match status" value="1"/>
</dbReference>
<evidence type="ECO:0000256" key="5">
    <source>
        <dbReference type="ARBA" id="ARBA00022839"/>
    </source>
</evidence>
<feature type="region of interest" description="Disordered" evidence="7">
    <location>
        <begin position="56"/>
        <end position="76"/>
    </location>
</feature>
<evidence type="ECO:0000313" key="8">
    <source>
        <dbReference type="EMBL" id="ANZ44981.1"/>
    </source>
</evidence>
<keyword evidence="9" id="KW-1185">Reference proteome</keyword>
<evidence type="ECO:0000313" key="9">
    <source>
        <dbReference type="Proteomes" id="UP000093044"/>
    </source>
</evidence>
<proteinExistence type="inferred from homology"/>
<keyword evidence="4 6" id="KW-0378">Hydrolase</keyword>
<dbReference type="GO" id="GO:0005829">
    <property type="term" value="C:cytosol"/>
    <property type="evidence" value="ECO:0007669"/>
    <property type="project" value="TreeGrafter"/>
</dbReference>
<comment type="subcellular location">
    <subcellularLocation>
        <location evidence="6">Cytoplasm</location>
    </subcellularLocation>
</comment>
<keyword evidence="2 6" id="KW-0963">Cytoplasm</keyword>
<gene>
    <name evidence="6" type="primary">xseB</name>
    <name evidence="8" type="ORF">BED41_07765</name>
</gene>
<comment type="similarity">
    <text evidence="1 6">Belongs to the XseB family.</text>
</comment>
<dbReference type="RefSeq" id="WP_066744615.1">
    <property type="nucleotide sequence ID" value="NZ_CP016757.1"/>
</dbReference>
<dbReference type="GeneID" id="83057747"/>
<comment type="catalytic activity">
    <reaction evidence="6">
        <text>Exonucleolytic cleavage in either 5'- to 3'- or 3'- to 5'-direction to yield nucleoside 5'-phosphates.</text>
        <dbReference type="EC" id="3.1.11.6"/>
    </reaction>
</comment>
<dbReference type="AlphaFoldDB" id="A0A1B2I4S4"/>
<dbReference type="GO" id="GO:0006308">
    <property type="term" value="P:DNA catabolic process"/>
    <property type="evidence" value="ECO:0007669"/>
    <property type="project" value="UniProtKB-UniRule"/>
</dbReference>
<dbReference type="GO" id="GO:0008855">
    <property type="term" value="F:exodeoxyribonuclease VII activity"/>
    <property type="evidence" value="ECO:0007669"/>
    <property type="project" value="UniProtKB-UniRule"/>
</dbReference>
<dbReference type="PIRSF" id="PIRSF006488">
    <property type="entry name" value="Exonuc_VII_S"/>
    <property type="match status" value="1"/>
</dbReference>
<organism evidence="8 9">
    <name type="scientific">Cloacibacillus porcorum</name>
    <dbReference type="NCBI Taxonomy" id="1197717"/>
    <lineage>
        <taxon>Bacteria</taxon>
        <taxon>Thermotogati</taxon>
        <taxon>Synergistota</taxon>
        <taxon>Synergistia</taxon>
        <taxon>Synergistales</taxon>
        <taxon>Synergistaceae</taxon>
        <taxon>Cloacibacillus</taxon>
    </lineage>
</organism>